<feature type="compositionally biased region" description="Basic and acidic residues" evidence="2">
    <location>
        <begin position="1"/>
        <end position="20"/>
    </location>
</feature>
<feature type="region of interest" description="Disordered" evidence="2">
    <location>
        <begin position="1"/>
        <end position="79"/>
    </location>
</feature>
<keyword evidence="3" id="KW-1133">Transmembrane helix</keyword>
<dbReference type="InterPro" id="IPR011055">
    <property type="entry name" value="Dup_hybrid_motif"/>
</dbReference>
<dbReference type="Gene3D" id="2.70.70.10">
    <property type="entry name" value="Glucose Permease (Domain IIA)"/>
    <property type="match status" value="1"/>
</dbReference>
<dbReference type="SUPFAM" id="SSF51261">
    <property type="entry name" value="Duplicated hybrid motif"/>
    <property type="match status" value="1"/>
</dbReference>
<evidence type="ECO:0000256" key="1">
    <source>
        <dbReference type="ARBA" id="ARBA00022729"/>
    </source>
</evidence>
<protein>
    <submittedName>
        <fullName evidence="5">M23 family metallopeptidase</fullName>
    </submittedName>
</protein>
<gene>
    <name evidence="5" type="ORF">FYJ76_08055</name>
</gene>
<dbReference type="CDD" id="cd12797">
    <property type="entry name" value="M23_peptidase"/>
    <property type="match status" value="1"/>
</dbReference>
<evidence type="ECO:0000256" key="3">
    <source>
        <dbReference type="SAM" id="Phobius"/>
    </source>
</evidence>
<dbReference type="InterPro" id="IPR016047">
    <property type="entry name" value="M23ase_b-sheet_dom"/>
</dbReference>
<keyword evidence="1" id="KW-0732">Signal</keyword>
<feature type="compositionally biased region" description="Basic and acidic residues" evidence="2">
    <location>
        <begin position="66"/>
        <end position="76"/>
    </location>
</feature>
<dbReference type="InterPro" id="IPR050570">
    <property type="entry name" value="Cell_wall_metabolism_enzyme"/>
</dbReference>
<evidence type="ECO:0000313" key="6">
    <source>
        <dbReference type="Proteomes" id="UP000431913"/>
    </source>
</evidence>
<comment type="caution">
    <text evidence="5">The sequence shown here is derived from an EMBL/GenBank/DDBJ whole genome shotgun (WGS) entry which is preliminary data.</text>
</comment>
<accession>A0A6I2U7K5</accession>
<dbReference type="Pfam" id="PF01551">
    <property type="entry name" value="Peptidase_M23"/>
    <property type="match status" value="1"/>
</dbReference>
<evidence type="ECO:0000259" key="4">
    <source>
        <dbReference type="Pfam" id="PF01551"/>
    </source>
</evidence>
<dbReference type="AlphaFoldDB" id="A0A6I2U7K5"/>
<dbReference type="PANTHER" id="PTHR21666:SF289">
    <property type="entry name" value="L-ALA--D-GLU ENDOPEPTIDASE"/>
    <property type="match status" value="1"/>
</dbReference>
<proteinExistence type="predicted"/>
<dbReference type="PANTHER" id="PTHR21666">
    <property type="entry name" value="PEPTIDASE-RELATED"/>
    <property type="match status" value="1"/>
</dbReference>
<dbReference type="EMBL" id="VUNJ01000007">
    <property type="protein sequence ID" value="MST91889.1"/>
    <property type="molecule type" value="Genomic_DNA"/>
</dbReference>
<dbReference type="GO" id="GO:0004222">
    <property type="term" value="F:metalloendopeptidase activity"/>
    <property type="evidence" value="ECO:0007669"/>
    <property type="project" value="TreeGrafter"/>
</dbReference>
<organism evidence="5 6">
    <name type="scientific">Ruthenibacterium lactatiformans</name>
    <dbReference type="NCBI Taxonomy" id="1550024"/>
    <lineage>
        <taxon>Bacteria</taxon>
        <taxon>Bacillati</taxon>
        <taxon>Bacillota</taxon>
        <taxon>Clostridia</taxon>
        <taxon>Eubacteriales</taxon>
        <taxon>Oscillospiraceae</taxon>
        <taxon>Ruthenibacterium</taxon>
    </lineage>
</organism>
<sequence length="344" mass="37576">MTLMWEKDSGRQEEWMRLNEDPPEEIGTPEAGWDGKARRTQRPQGERAERFELPEPVPGTFSAAAGDREDMPEGQRDAGTAPVEQLYPTAKMKPEPFTVPQVNSGEEHVLFVQVLLCALLVAFVFFARSAGAPFLEDMRAEYHEMMTAGVEFSTDNAFARFANGVVEDLRMGAERLVQQLEDPEALDGQGGFWPGIEKREVPDGASMDDYTLPQELLLPVAGPVTSGYGFRDNPVNGADDFHAGVDIAAAEGTPVAAAQSGQVVRTGYNRLRGYYIIIRHEGSVQTLYQHLSYIFVRGGETVTQGQTVAAVGSTGLVTGPHLHLEIILDGVRVDPMPSFPQLAA</sequence>
<feature type="domain" description="M23ase beta-sheet core" evidence="4">
    <location>
        <begin position="241"/>
        <end position="335"/>
    </location>
</feature>
<evidence type="ECO:0000256" key="2">
    <source>
        <dbReference type="SAM" id="MobiDB-lite"/>
    </source>
</evidence>
<dbReference type="Proteomes" id="UP000431913">
    <property type="component" value="Unassembled WGS sequence"/>
</dbReference>
<reference evidence="5 6" key="1">
    <citation type="submission" date="2019-08" db="EMBL/GenBank/DDBJ databases">
        <title>In-depth cultivation of the pig gut microbiome towards novel bacterial diversity and tailored functional studies.</title>
        <authorList>
            <person name="Wylensek D."/>
            <person name="Hitch T.C.A."/>
            <person name="Clavel T."/>
        </authorList>
    </citation>
    <scope>NUCLEOTIDE SEQUENCE [LARGE SCALE GENOMIC DNA]</scope>
    <source>
        <strain evidence="5 6">WCA3-601-WT-6J</strain>
    </source>
</reference>
<feature type="transmembrane region" description="Helical" evidence="3">
    <location>
        <begin position="110"/>
        <end position="130"/>
    </location>
</feature>
<keyword evidence="3" id="KW-0472">Membrane</keyword>
<feature type="compositionally biased region" description="Basic and acidic residues" evidence="2">
    <location>
        <begin position="44"/>
        <end position="53"/>
    </location>
</feature>
<keyword evidence="3" id="KW-0812">Transmembrane</keyword>
<evidence type="ECO:0000313" key="5">
    <source>
        <dbReference type="EMBL" id="MST91889.1"/>
    </source>
</evidence>
<name>A0A6I2U7K5_9FIRM</name>